<comment type="pathway">
    <text evidence="2">Cofactor biosynthesis; ubiquinone biosynthesis.</text>
</comment>
<dbReference type="Proteomes" id="UP001566331">
    <property type="component" value="Unassembled WGS sequence"/>
</dbReference>
<keyword evidence="5" id="KW-0274">FAD</keyword>
<comment type="similarity">
    <text evidence="3">Belongs to the UbiH/COQ6 family.</text>
</comment>
<dbReference type="InterPro" id="IPR002938">
    <property type="entry name" value="FAD-bd"/>
</dbReference>
<dbReference type="EMBL" id="JBFWIC010000002">
    <property type="protein sequence ID" value="MEZ0473361.1"/>
    <property type="molecule type" value="Genomic_DNA"/>
</dbReference>
<dbReference type="PANTHER" id="PTHR43876">
    <property type="entry name" value="UBIQUINONE BIOSYNTHESIS MONOOXYGENASE COQ6, MITOCHONDRIAL"/>
    <property type="match status" value="1"/>
</dbReference>
<dbReference type="Gene3D" id="3.50.50.60">
    <property type="entry name" value="FAD/NAD(P)-binding domain"/>
    <property type="match status" value="2"/>
</dbReference>
<sequence length="392" mass="41968">MSRRRRSDVVVVGGGVIGAACALALARLDLTVELVEAAAPPAWSADRSDLRVYAFAPDNAALLDALDVWRGVRESRAQPYRRMRVRDAGGGGELTFDADALGREVLGWIVEHGLLVDRLWAALPQAGVHVRCPARVQALEQDDDGVVLRLDDGGRLAARLAIAADGADSTLRQLAGIGVATHDYGQRGVVAYVATERAHEDTAWQRFLPGGPLAFLPCADGSSSIVWTLPAAEATAMLALDDDAFGAAVTNAFDARLGAVRPLSKRIAFPLRRQLSECEVDGRVLVLGDAAHVVHPLAGQGVNLGLRDVTALRDTVARAQHRDSDWTAPQRLQRWARRRHSENSVAAWSFDGINRVFSNDALLPTLLRGPLLGAAGRMPPLVAALWRRAAGG</sequence>
<evidence type="ECO:0000256" key="5">
    <source>
        <dbReference type="ARBA" id="ARBA00022827"/>
    </source>
</evidence>
<dbReference type="Pfam" id="PF01494">
    <property type="entry name" value="FAD_binding_3"/>
    <property type="match status" value="1"/>
</dbReference>
<evidence type="ECO:0000313" key="9">
    <source>
        <dbReference type="EMBL" id="MEZ0473361.1"/>
    </source>
</evidence>
<gene>
    <name evidence="9" type="ORF">AB6713_01845</name>
</gene>
<dbReference type="SUPFAM" id="SSF51905">
    <property type="entry name" value="FAD/NAD(P)-binding domain"/>
    <property type="match status" value="1"/>
</dbReference>
<dbReference type="RefSeq" id="WP_370562111.1">
    <property type="nucleotide sequence ID" value="NZ_JBFWIB010000001.1"/>
</dbReference>
<dbReference type="InterPro" id="IPR018168">
    <property type="entry name" value="Ubi_Hdrlase_CS"/>
</dbReference>
<protein>
    <submittedName>
        <fullName evidence="9">UbiH/UbiF family hydroxylase</fullName>
    </submittedName>
</protein>
<evidence type="ECO:0000256" key="4">
    <source>
        <dbReference type="ARBA" id="ARBA00022630"/>
    </source>
</evidence>
<dbReference type="InterPro" id="IPR036188">
    <property type="entry name" value="FAD/NAD-bd_sf"/>
</dbReference>
<dbReference type="NCBIfam" id="NF006448">
    <property type="entry name" value="PRK08773.1"/>
    <property type="match status" value="1"/>
</dbReference>
<evidence type="ECO:0000256" key="1">
    <source>
        <dbReference type="ARBA" id="ARBA00001974"/>
    </source>
</evidence>
<organism evidence="9 10">
    <name type="scientific">Luteimonas salinilitoris</name>
    <dbReference type="NCBI Taxonomy" id="3237697"/>
    <lineage>
        <taxon>Bacteria</taxon>
        <taxon>Pseudomonadati</taxon>
        <taxon>Pseudomonadota</taxon>
        <taxon>Gammaproteobacteria</taxon>
        <taxon>Lysobacterales</taxon>
        <taxon>Lysobacteraceae</taxon>
        <taxon>Luteimonas</taxon>
    </lineage>
</organism>
<keyword evidence="7" id="KW-0503">Monooxygenase</keyword>
<comment type="caution">
    <text evidence="9">The sequence shown here is derived from an EMBL/GenBank/DDBJ whole genome shotgun (WGS) entry which is preliminary data.</text>
</comment>
<evidence type="ECO:0000256" key="6">
    <source>
        <dbReference type="ARBA" id="ARBA00023002"/>
    </source>
</evidence>
<dbReference type="PANTHER" id="PTHR43876:SF8">
    <property type="entry name" value="2-OCTAPRENYL-6-METHOXYPHENOL HYDROXYLASE"/>
    <property type="match status" value="1"/>
</dbReference>
<proteinExistence type="inferred from homology"/>
<evidence type="ECO:0000256" key="7">
    <source>
        <dbReference type="ARBA" id="ARBA00023033"/>
    </source>
</evidence>
<dbReference type="InterPro" id="IPR010971">
    <property type="entry name" value="UbiH/COQ6"/>
</dbReference>
<dbReference type="InterPro" id="IPR051205">
    <property type="entry name" value="UbiH/COQ6_monooxygenase"/>
</dbReference>
<keyword evidence="10" id="KW-1185">Reference proteome</keyword>
<accession>A0ABV4HNG0</accession>
<evidence type="ECO:0000256" key="3">
    <source>
        <dbReference type="ARBA" id="ARBA00005349"/>
    </source>
</evidence>
<dbReference type="PROSITE" id="PS51257">
    <property type="entry name" value="PROKAR_LIPOPROTEIN"/>
    <property type="match status" value="1"/>
</dbReference>
<name>A0ABV4HNG0_9GAMM</name>
<comment type="cofactor">
    <cofactor evidence="1">
        <name>FAD</name>
        <dbReference type="ChEBI" id="CHEBI:57692"/>
    </cofactor>
</comment>
<evidence type="ECO:0000259" key="8">
    <source>
        <dbReference type="Pfam" id="PF01494"/>
    </source>
</evidence>
<dbReference type="PRINTS" id="PR00420">
    <property type="entry name" value="RNGMNOXGNASE"/>
</dbReference>
<evidence type="ECO:0000256" key="2">
    <source>
        <dbReference type="ARBA" id="ARBA00004749"/>
    </source>
</evidence>
<dbReference type="NCBIfam" id="TIGR01988">
    <property type="entry name" value="Ubi-OHases"/>
    <property type="match status" value="1"/>
</dbReference>
<keyword evidence="6" id="KW-0560">Oxidoreductase</keyword>
<keyword evidence="4" id="KW-0285">Flavoprotein</keyword>
<feature type="domain" description="FAD-binding" evidence="8">
    <location>
        <begin position="7"/>
        <end position="318"/>
    </location>
</feature>
<reference evidence="9 10" key="1">
    <citation type="submission" date="2024-07" db="EMBL/GenBank/DDBJ databases">
        <title>Luteimonas salilacus sp. nov., isolated from the shore soil of Salt Lake in Tibet of China.</title>
        <authorList>
            <person name="Zhang X."/>
            <person name="Li A."/>
        </authorList>
    </citation>
    <scope>NUCLEOTIDE SEQUENCE [LARGE SCALE GENOMIC DNA]</scope>
    <source>
        <strain evidence="9 10">B3-2-R+30</strain>
    </source>
</reference>
<dbReference type="PROSITE" id="PS01304">
    <property type="entry name" value="UBIH"/>
    <property type="match status" value="1"/>
</dbReference>
<evidence type="ECO:0000313" key="10">
    <source>
        <dbReference type="Proteomes" id="UP001566331"/>
    </source>
</evidence>